<keyword evidence="3 11" id="KW-0808">Transferase</keyword>
<dbReference type="FunFam" id="2.10.110.30:FF:000002">
    <property type="entry name" value="Putative e3 ubiquitin-protein ligase ubr3"/>
    <property type="match status" value="1"/>
</dbReference>
<reference evidence="15" key="1">
    <citation type="submission" date="2015-11" db="EMBL/GenBank/DDBJ databases">
        <title>De novo transcriptome assembly of four potential Pierce s Disease insect vectors from Arizona vineyards.</title>
        <authorList>
            <person name="Tassone E.E."/>
        </authorList>
    </citation>
    <scope>NUCLEOTIDE SEQUENCE</scope>
</reference>
<sequence>MGDDSPAQILMKKGRRGAAAHVHADCANNTSPGVLGEILDILLNPGKAIDEWETLDWIKWLMAGGRTPDEFSSIVRRYDNATTCGLVWTANFVAYRCRTCGISPCMSLCAECFQKGDHDGHDFNMFRSQAGGACDCGDTSVMKETGFCDRHGPRAQVNKPSVPSDLMCTAEAIMPRLILRLIQHLRENSKSGLPDAHIVAIMEADNFLTMLHEMSAMGAAMRRVMTSALTNPQLYKHLTECCENAYMTESQRIYQEALRSLPNPEPQPQYRDCPALQQVLVHRTFLEELVFWTVKFEFPQKVVCLLLNMLPDPDYKEALTQAFVLHYSRISMMLERSTDPDTLSNRVVHVSVQLFSNEALALRMVDKLNLLHVMVSSLKYMMSKILIPNTLHCPEKNFHFVVDCGLQVMKEHCYWPLVSDLNNVLSHRPVAVKFMSDDTLLEMWFDFLSMFQGMNVNQRELVQHVEFEPNTYYAAFSAELEASAYPMWALLSHLRDTATLELTKRVLSSCLTALREWLEAINMTSTNIRDSDQVSFHLPLHRYLSVFMCQAINVQGVSLQEVLPPQDMLQLIMMHPLRVQAAFYEILNGLWVRNGLQIKGQAMTYIQCNFCNSMVDADMYLLQICATQIPADTYMQTVIDKFHIKEWLSLVSNPLADAQSSDTEPETPMLESCLTFLASLISLRTNLGAKQCALSQLEMVTLLCMCDKTHSQLMELMPERCGTAQSRDFESVLTEVADYKAPNLEASGNMQQGMYVPKPKVWEELYDPIHVLLRAVHRRDFQNSMDRFSEYAQQVGRIGSGNVAWPPFRPPGPVHAAYQDPRKVLRTRVFHALVWLVLYKSVVEHTVSEHVMAVLIYLLEQAIATTDPHDQPDQMCSTSSAEARQVKDTDLAGWYETDWLSANLRTPVQSVTLPEQVYVCDSDSETEWVQVHRRLRPSDAPPLALPVPDGSVPALLPVQSATEQGVAPFSLALVTRNNQPASNNQPAIGGSEPMEALPPSVQPLAVMAGTEVIAASSFAATTSTRSAGRKHHHQQMALPGPSSSTSVEVAKRRNHSDTSSQSQYSVELPSPDCCVEANESIISLLLKLHSNLSGTLDSFNPDDPESETDRNSRIGDGPFFVGKVLRRIMEIDSFCRECVVETRERLWPRQPEEGETERREREERERAERRRKAKERQQKLMEEFASKQKQFMEKAMETDDDGMDWDGAEQVLTTKKEYDCVICSQTSPSTDDKPMGLAVLVQATSVLGHKRRSAEPAVLPTSDEERQGFHRYLSMASDFDRKIEELDREFNKLSWLVSVNLGWEGGVHVQTCGHHLHLDCLKSYLRSLRNQQRLSSERGEYSCPLCRRLANSVLPLPPQLGECAAVVRSRPVGLNATINELIKFLKENPPTKPVVSNLMDAMGKSMEDMTNSTYLKFKQKSGTRLPQTLFLFVSSIARTNLEVELVQREGSLCTPQSTECIPKRSCIMPLLHVLAVHARLLAHWPTWETFQLLAGQPECAPTTPALVIPGNQVPLLLCDPCALLTQLILLLPLHLDQTYFVCVVKLLYNLLYLQVTVQLSCLMSEGERQQWRALSPPATSLGASHCPATLEEAMAHTIHSLDHTQLYLGDEDLDALAPALDKQALENQIQALCLPFLRMAALLRHHLYEQELPKIHSESSEFVILVYYLELVEGGMTLEQFNASVAMSWPEPQGGHVVAWTRQLADFINRSPVAARSFLSEQHVLWHQPRLLTLPQLYDRIFQYYHRRQCSQCHSVPRETSICLVCGALVCLKENCCKQLNICEAVQHSVDCGAGTAMYLVVTSSYVIVIRGKRACLWGSVYLDSFGEEDRELKRGKPLYLSPGRYQLLQQQWLGHHFDHTPKKWVWHRDAL</sequence>
<dbReference type="Pfam" id="PF18995">
    <property type="entry name" value="PRT6_C"/>
    <property type="match status" value="1"/>
</dbReference>
<evidence type="ECO:0000256" key="9">
    <source>
        <dbReference type="PROSITE-ProRule" id="PRU00175"/>
    </source>
</evidence>
<comment type="function">
    <text evidence="11">Ubiquitin ligase protein which is a component of the N-end rule pathway. Recognizes and binds to proteins bearing specific N-terminal residues that are destabilizing according to the N-end rule, leading to their ubiquitination and subsequent degradation.</text>
</comment>
<dbReference type="Pfam" id="PF02207">
    <property type="entry name" value="zf-UBR"/>
    <property type="match status" value="1"/>
</dbReference>
<dbReference type="PANTHER" id="PTHR21497:SF39">
    <property type="entry name" value="E3 UBIQUITIN-PROTEIN LIGASE UBR3"/>
    <property type="match status" value="1"/>
</dbReference>
<dbReference type="PROSITE" id="PS50089">
    <property type="entry name" value="ZF_RING_2"/>
    <property type="match status" value="1"/>
</dbReference>
<protein>
    <recommendedName>
        <fullName evidence="11">E3 ubiquitin-protein ligase</fullName>
        <ecNumber evidence="11">2.3.2.27</ecNumber>
    </recommendedName>
</protein>
<dbReference type="GO" id="GO:0061630">
    <property type="term" value="F:ubiquitin protein ligase activity"/>
    <property type="evidence" value="ECO:0007669"/>
    <property type="project" value="UniProtKB-UniRule"/>
</dbReference>
<evidence type="ECO:0000256" key="5">
    <source>
        <dbReference type="ARBA" id="ARBA00022771"/>
    </source>
</evidence>
<evidence type="ECO:0000256" key="1">
    <source>
        <dbReference type="ARBA" id="ARBA00000900"/>
    </source>
</evidence>
<organism evidence="15">
    <name type="scientific">Graphocephala atropunctata</name>
    <dbReference type="NCBI Taxonomy" id="36148"/>
    <lineage>
        <taxon>Eukaryota</taxon>
        <taxon>Metazoa</taxon>
        <taxon>Ecdysozoa</taxon>
        <taxon>Arthropoda</taxon>
        <taxon>Hexapoda</taxon>
        <taxon>Insecta</taxon>
        <taxon>Pterygota</taxon>
        <taxon>Neoptera</taxon>
        <taxon>Paraneoptera</taxon>
        <taxon>Hemiptera</taxon>
        <taxon>Auchenorrhyncha</taxon>
        <taxon>Membracoidea</taxon>
        <taxon>Cicadellidae</taxon>
        <taxon>Cicadellinae</taxon>
        <taxon>Cicadellini</taxon>
        <taxon>Graphocephala</taxon>
    </lineage>
</organism>
<evidence type="ECO:0000256" key="12">
    <source>
        <dbReference type="SAM" id="MobiDB-lite"/>
    </source>
</evidence>
<keyword evidence="6 11" id="KW-0833">Ubl conjugation pathway</keyword>
<dbReference type="GO" id="GO:0000151">
    <property type="term" value="C:ubiquitin ligase complex"/>
    <property type="evidence" value="ECO:0007669"/>
    <property type="project" value="TreeGrafter"/>
</dbReference>
<evidence type="ECO:0000256" key="3">
    <source>
        <dbReference type="ARBA" id="ARBA00022679"/>
    </source>
</evidence>
<feature type="region of interest" description="Disordered" evidence="12">
    <location>
        <begin position="1097"/>
        <end position="1116"/>
    </location>
</feature>
<comment type="pathway">
    <text evidence="2 11">Protein modification; protein ubiquitination.</text>
</comment>
<evidence type="ECO:0000259" key="13">
    <source>
        <dbReference type="PROSITE" id="PS50089"/>
    </source>
</evidence>
<dbReference type="Gene3D" id="3.30.40.10">
    <property type="entry name" value="Zinc/RING finger domain, C3HC4 (zinc finger)"/>
    <property type="match status" value="1"/>
</dbReference>
<dbReference type="PANTHER" id="PTHR21497">
    <property type="entry name" value="UBIQUITIN LIGASE E3 ALPHA-RELATED"/>
    <property type="match status" value="1"/>
</dbReference>
<dbReference type="SMART" id="SM00396">
    <property type="entry name" value="ZnF_UBR1"/>
    <property type="match status" value="1"/>
</dbReference>
<feature type="region of interest" description="Disordered" evidence="12">
    <location>
        <begin position="1150"/>
        <end position="1177"/>
    </location>
</feature>
<dbReference type="UniPathway" id="UPA00143"/>
<feature type="domain" description="UBR-type" evidence="14">
    <location>
        <begin position="82"/>
        <end position="153"/>
    </location>
</feature>
<evidence type="ECO:0000256" key="4">
    <source>
        <dbReference type="ARBA" id="ARBA00022723"/>
    </source>
</evidence>
<keyword evidence="4 11" id="KW-0479">Metal-binding</keyword>
<dbReference type="InterPro" id="IPR013083">
    <property type="entry name" value="Znf_RING/FYVE/PHD"/>
</dbReference>
<evidence type="ECO:0000256" key="11">
    <source>
        <dbReference type="RuleBase" id="RU366018"/>
    </source>
</evidence>
<evidence type="ECO:0000256" key="2">
    <source>
        <dbReference type="ARBA" id="ARBA00004906"/>
    </source>
</evidence>
<dbReference type="InterPro" id="IPR055194">
    <property type="entry name" value="UBR1-like_WH"/>
</dbReference>
<feature type="compositionally biased region" description="Basic and acidic residues" evidence="12">
    <location>
        <begin position="1150"/>
        <end position="1168"/>
    </location>
</feature>
<evidence type="ECO:0000313" key="15">
    <source>
        <dbReference type="EMBL" id="JAT17991.1"/>
    </source>
</evidence>
<dbReference type="PROSITE" id="PS51157">
    <property type="entry name" value="ZF_UBR"/>
    <property type="match status" value="1"/>
</dbReference>
<feature type="domain" description="RING-type" evidence="13">
    <location>
        <begin position="1312"/>
        <end position="1347"/>
    </location>
</feature>
<dbReference type="CDD" id="cd19673">
    <property type="entry name" value="UBR-box_UBR3"/>
    <property type="match status" value="1"/>
</dbReference>
<dbReference type="InterPro" id="IPR001841">
    <property type="entry name" value="Znf_RING"/>
</dbReference>
<dbReference type="Gene3D" id="2.10.110.30">
    <property type="match status" value="1"/>
</dbReference>
<dbReference type="GO" id="GO:0008270">
    <property type="term" value="F:zinc ion binding"/>
    <property type="evidence" value="ECO:0007669"/>
    <property type="project" value="UniProtKB-UniRule"/>
</dbReference>
<dbReference type="GO" id="GO:0071596">
    <property type="term" value="P:ubiquitin-dependent protein catabolic process via the N-end rule pathway"/>
    <property type="evidence" value="ECO:0007669"/>
    <property type="project" value="UniProtKB-UniRule"/>
</dbReference>
<evidence type="ECO:0000256" key="7">
    <source>
        <dbReference type="ARBA" id="ARBA00022833"/>
    </source>
</evidence>
<dbReference type="SUPFAM" id="SSF57850">
    <property type="entry name" value="RING/U-box"/>
    <property type="match status" value="1"/>
</dbReference>
<dbReference type="GO" id="GO:0005737">
    <property type="term" value="C:cytoplasm"/>
    <property type="evidence" value="ECO:0007669"/>
    <property type="project" value="TreeGrafter"/>
</dbReference>
<evidence type="ECO:0000256" key="8">
    <source>
        <dbReference type="ARBA" id="ARBA00046341"/>
    </source>
</evidence>
<feature type="region of interest" description="Disordered" evidence="12">
    <location>
        <begin position="1023"/>
        <end position="1068"/>
    </location>
</feature>
<evidence type="ECO:0000256" key="6">
    <source>
        <dbReference type="ARBA" id="ARBA00022786"/>
    </source>
</evidence>
<gene>
    <name evidence="15" type="ORF">g.13842</name>
</gene>
<dbReference type="InterPro" id="IPR003126">
    <property type="entry name" value="Znf_UBR"/>
</dbReference>
<feature type="zinc finger region" description="UBR-type" evidence="10">
    <location>
        <begin position="82"/>
        <end position="153"/>
    </location>
</feature>
<accession>A0A1B6L2X0</accession>
<name>A0A1B6L2X0_9HEMI</name>
<comment type="similarity">
    <text evidence="8 11">Belongs to the E3 ubiquitin-protein ligase UBR1-like family.</text>
</comment>
<comment type="catalytic activity">
    <reaction evidence="1 11">
        <text>S-ubiquitinyl-[E2 ubiquitin-conjugating enzyme]-L-cysteine + [acceptor protein]-L-lysine = [E2 ubiquitin-conjugating enzyme]-L-cysteine + N(6)-ubiquitinyl-[acceptor protein]-L-lysine.</text>
        <dbReference type="EC" id="2.3.2.27"/>
    </reaction>
</comment>
<dbReference type="CDD" id="cd16483">
    <property type="entry name" value="RING-H2_UBR3"/>
    <property type="match status" value="1"/>
</dbReference>
<dbReference type="Pfam" id="PF22960">
    <property type="entry name" value="WHD_UBR1"/>
    <property type="match status" value="1"/>
</dbReference>
<dbReference type="EC" id="2.3.2.27" evidence="11"/>
<dbReference type="InterPro" id="IPR039164">
    <property type="entry name" value="UBR1-like"/>
</dbReference>
<keyword evidence="5 9" id="KW-0863">Zinc-finger</keyword>
<dbReference type="EMBL" id="GEBQ01021986">
    <property type="protein sequence ID" value="JAT17991.1"/>
    <property type="molecule type" value="Transcribed_RNA"/>
</dbReference>
<evidence type="ECO:0000259" key="14">
    <source>
        <dbReference type="PROSITE" id="PS51157"/>
    </source>
</evidence>
<proteinExistence type="inferred from homology"/>
<dbReference type="GO" id="GO:0016567">
    <property type="term" value="P:protein ubiquitination"/>
    <property type="evidence" value="ECO:0007669"/>
    <property type="project" value="UniProtKB-UniRule"/>
</dbReference>
<evidence type="ECO:0000256" key="10">
    <source>
        <dbReference type="PROSITE-ProRule" id="PRU00508"/>
    </source>
</evidence>
<dbReference type="InterPro" id="IPR044046">
    <property type="entry name" value="E3_ligase_UBR-like_C"/>
</dbReference>
<keyword evidence="7 11" id="KW-0862">Zinc</keyword>